<reference evidence="2 3" key="1">
    <citation type="submission" date="2015-06" db="EMBL/GenBank/DDBJ databases">
        <authorList>
            <person name="Hoefler B.C."/>
            <person name="Straight P.D."/>
        </authorList>
    </citation>
    <scope>NUCLEOTIDE SEQUENCE [LARGE SCALE GENOMIC DNA]</scope>
    <source>
        <strain evidence="2 3">Riq4</strain>
    </source>
</reference>
<accession>A0A0L1M8R4</accession>
<dbReference type="SUPFAM" id="SSF143120">
    <property type="entry name" value="YefM-like"/>
    <property type="match status" value="1"/>
</dbReference>
<evidence type="ECO:0000256" key="1">
    <source>
        <dbReference type="ARBA" id="ARBA00009981"/>
    </source>
</evidence>
<proteinExistence type="inferred from homology"/>
<evidence type="ECO:0000313" key="3">
    <source>
        <dbReference type="Proteomes" id="UP000036955"/>
    </source>
</evidence>
<name>A0A0L1M8R4_PSESX</name>
<dbReference type="AlphaFoldDB" id="A0A0L1M8R4"/>
<organism evidence="2 3">
    <name type="scientific">Pseudomonas syringae</name>
    <dbReference type="NCBI Taxonomy" id="317"/>
    <lineage>
        <taxon>Bacteria</taxon>
        <taxon>Pseudomonadati</taxon>
        <taxon>Pseudomonadota</taxon>
        <taxon>Gammaproteobacteria</taxon>
        <taxon>Pseudomonadales</taxon>
        <taxon>Pseudomonadaceae</taxon>
        <taxon>Pseudomonas</taxon>
    </lineage>
</organism>
<evidence type="ECO:0000313" key="2">
    <source>
        <dbReference type="EMBL" id="KNH24855.1"/>
    </source>
</evidence>
<dbReference type="Proteomes" id="UP000036955">
    <property type="component" value="Unassembled WGS sequence"/>
</dbReference>
<gene>
    <name evidence="2" type="ORF">ACS77_19355</name>
</gene>
<sequence>MTASLERADLAISMPAMVSGFSARLKEISSRATERLVIFKDNRPAAVIINVDAYQEMLDELKDLRVEAAAGGRLICFDQARAVSHDDMRARYARKD</sequence>
<dbReference type="OrthoDB" id="6902769at2"/>
<comment type="caution">
    <text evidence="2">The sequence shown here is derived from an EMBL/GenBank/DDBJ whole genome shotgun (WGS) entry which is preliminary data.</text>
</comment>
<dbReference type="InterPro" id="IPR036165">
    <property type="entry name" value="YefM-like_sf"/>
</dbReference>
<dbReference type="EMBL" id="LFQK01000033">
    <property type="protein sequence ID" value="KNH24855.1"/>
    <property type="molecule type" value="Genomic_DNA"/>
</dbReference>
<protein>
    <submittedName>
        <fullName evidence="2">Phd-YefM</fullName>
    </submittedName>
</protein>
<comment type="similarity">
    <text evidence="1">Belongs to the phD/YefM antitoxin family.</text>
</comment>
<dbReference type="PATRIC" id="fig|317.197.peg.3349"/>